<reference evidence="13 14" key="1">
    <citation type="submission" date="2018-09" db="EMBL/GenBank/DDBJ databases">
        <authorList>
            <person name="Wang F."/>
        </authorList>
    </citation>
    <scope>NUCLEOTIDE SEQUENCE [LARGE SCALE GENOMIC DNA]</scope>
    <source>
        <strain evidence="13 14">PLHSC7-2</strain>
    </source>
</reference>
<dbReference type="PANTHER" id="PTHR32089">
    <property type="entry name" value="METHYL-ACCEPTING CHEMOTAXIS PROTEIN MCPB"/>
    <property type="match status" value="1"/>
</dbReference>
<evidence type="ECO:0000256" key="10">
    <source>
        <dbReference type="SAM" id="Phobius"/>
    </source>
</evidence>
<feature type="domain" description="HAMP" evidence="12">
    <location>
        <begin position="210"/>
        <end position="262"/>
    </location>
</feature>
<evidence type="ECO:0000256" key="9">
    <source>
        <dbReference type="SAM" id="Coils"/>
    </source>
</evidence>
<keyword evidence="4 10" id="KW-1133">Transmembrane helix</keyword>
<keyword evidence="14" id="KW-1185">Reference proteome</keyword>
<feature type="domain" description="Methyl-accepting transducer" evidence="11">
    <location>
        <begin position="267"/>
        <end position="503"/>
    </location>
</feature>
<dbReference type="AlphaFoldDB" id="A0A418YAT7"/>
<evidence type="ECO:0000256" key="5">
    <source>
        <dbReference type="ARBA" id="ARBA00023136"/>
    </source>
</evidence>
<dbReference type="CDD" id="cd11386">
    <property type="entry name" value="MCP_signal"/>
    <property type="match status" value="1"/>
</dbReference>
<reference evidence="13 14" key="2">
    <citation type="submission" date="2019-01" db="EMBL/GenBank/DDBJ databases">
        <title>Motilimonas pumilus sp. nov., isolated from the gut of sea cucumber (Apostichopus japonicus).</title>
        <authorList>
            <person name="Wang F.-Q."/>
            <person name="Ren L.-H."/>
            <person name="Lin Y.-W."/>
            <person name="Sun G.-H."/>
            <person name="Du Z.-J."/>
            <person name="Zhao J.-X."/>
            <person name="Liu X.-J."/>
            <person name="Liu L.-J."/>
        </authorList>
    </citation>
    <scope>NUCLEOTIDE SEQUENCE [LARGE SCALE GENOMIC DNA]</scope>
    <source>
        <strain evidence="13 14">PLHSC7-2</strain>
    </source>
</reference>
<comment type="similarity">
    <text evidence="7">Belongs to the methyl-accepting chemotaxis (MCP) protein family.</text>
</comment>
<evidence type="ECO:0000256" key="4">
    <source>
        <dbReference type="ARBA" id="ARBA00022989"/>
    </source>
</evidence>
<protein>
    <submittedName>
        <fullName evidence="13">Methyl-accepting chemotaxis protein</fullName>
    </submittedName>
</protein>
<dbReference type="GO" id="GO:0006935">
    <property type="term" value="P:chemotaxis"/>
    <property type="evidence" value="ECO:0007669"/>
    <property type="project" value="InterPro"/>
</dbReference>
<dbReference type="SMART" id="SM00283">
    <property type="entry name" value="MA"/>
    <property type="match status" value="1"/>
</dbReference>
<dbReference type="PRINTS" id="PR00260">
    <property type="entry name" value="CHEMTRNSDUCR"/>
</dbReference>
<dbReference type="InterPro" id="IPR033480">
    <property type="entry name" value="sCache_2"/>
</dbReference>
<evidence type="ECO:0000256" key="8">
    <source>
        <dbReference type="PROSITE-ProRule" id="PRU00284"/>
    </source>
</evidence>
<dbReference type="EMBL" id="QZCH01000029">
    <property type="protein sequence ID" value="RJG40094.1"/>
    <property type="molecule type" value="Genomic_DNA"/>
</dbReference>
<dbReference type="FunFam" id="1.10.287.950:FF:000001">
    <property type="entry name" value="Methyl-accepting chemotaxis sensory transducer"/>
    <property type="match status" value="1"/>
</dbReference>
<dbReference type="GO" id="GO:0004888">
    <property type="term" value="F:transmembrane signaling receptor activity"/>
    <property type="evidence" value="ECO:0007669"/>
    <property type="project" value="InterPro"/>
</dbReference>
<keyword evidence="5 10" id="KW-0472">Membrane</keyword>
<dbReference type="OrthoDB" id="2489132at2"/>
<dbReference type="GO" id="GO:0007165">
    <property type="term" value="P:signal transduction"/>
    <property type="evidence" value="ECO:0007669"/>
    <property type="project" value="UniProtKB-KW"/>
</dbReference>
<feature type="coiled-coil region" evidence="9">
    <location>
        <begin position="467"/>
        <end position="494"/>
    </location>
</feature>
<keyword evidence="6 8" id="KW-0807">Transducer</keyword>
<organism evidence="13 14">
    <name type="scientific">Motilimonas pumila</name>
    <dbReference type="NCBI Taxonomy" id="2303987"/>
    <lineage>
        <taxon>Bacteria</taxon>
        <taxon>Pseudomonadati</taxon>
        <taxon>Pseudomonadota</taxon>
        <taxon>Gammaproteobacteria</taxon>
        <taxon>Alteromonadales</taxon>
        <taxon>Alteromonadales genera incertae sedis</taxon>
        <taxon>Motilimonas</taxon>
    </lineage>
</organism>
<dbReference type="SUPFAM" id="SSF58104">
    <property type="entry name" value="Methyl-accepting chemotaxis protein (MCP) signaling domain"/>
    <property type="match status" value="1"/>
</dbReference>
<keyword evidence="9" id="KW-0175">Coiled coil</keyword>
<dbReference type="PROSITE" id="PS50885">
    <property type="entry name" value="HAMP"/>
    <property type="match status" value="1"/>
</dbReference>
<dbReference type="PROSITE" id="PS50111">
    <property type="entry name" value="CHEMOTAXIS_TRANSDUC_2"/>
    <property type="match status" value="1"/>
</dbReference>
<dbReference type="GO" id="GO:0005886">
    <property type="term" value="C:plasma membrane"/>
    <property type="evidence" value="ECO:0007669"/>
    <property type="project" value="UniProtKB-SubCell"/>
</dbReference>
<proteinExistence type="inferred from homology"/>
<name>A0A418YAT7_9GAMM</name>
<dbReference type="Proteomes" id="UP000283255">
    <property type="component" value="Unassembled WGS sequence"/>
</dbReference>
<dbReference type="InterPro" id="IPR004089">
    <property type="entry name" value="MCPsignal_dom"/>
</dbReference>
<feature type="transmembrane region" description="Helical" evidence="10">
    <location>
        <begin position="194"/>
        <end position="213"/>
    </location>
</feature>
<dbReference type="RefSeq" id="WP_119912037.1">
    <property type="nucleotide sequence ID" value="NZ_QZCH01000029.1"/>
</dbReference>
<evidence type="ECO:0000256" key="3">
    <source>
        <dbReference type="ARBA" id="ARBA00022692"/>
    </source>
</evidence>
<evidence type="ECO:0000313" key="14">
    <source>
        <dbReference type="Proteomes" id="UP000283255"/>
    </source>
</evidence>
<evidence type="ECO:0000256" key="6">
    <source>
        <dbReference type="ARBA" id="ARBA00023224"/>
    </source>
</evidence>
<dbReference type="SMART" id="SM01049">
    <property type="entry name" value="Cache_2"/>
    <property type="match status" value="1"/>
</dbReference>
<comment type="subcellular location">
    <subcellularLocation>
        <location evidence="1">Cell membrane</location>
        <topology evidence="1">Multi-pass membrane protein</topology>
    </subcellularLocation>
</comment>
<evidence type="ECO:0000256" key="7">
    <source>
        <dbReference type="ARBA" id="ARBA00029447"/>
    </source>
</evidence>
<evidence type="ECO:0000313" key="13">
    <source>
        <dbReference type="EMBL" id="RJG40094.1"/>
    </source>
</evidence>
<gene>
    <name evidence="13" type="ORF">D1Z90_17225</name>
</gene>
<sequence>MAVTALNVLEQKIADIKLVPKMILLMLFSTVLIMAKVVFDAQQIKAQITIQQEHELIQKINLAEGVIRAAYEQQAVLGGEPQAKAFALETLANMKWANNGHFWVLQQDGVALLFPGQSSLEGQKAFSAFDGVQQQLEISAGNGQGLLSSKLGKESVTIATQGFDLWSWSLAAAVNSQEVDEVYWGVIQRGIMETVILIVVFVVLLIWVAQLMLKQVNAVTLGLDALANKDLTEHVNLTCNDEFGSIASGIRTTVSNWKALLQQQNISSEELLDISDQLTVCMEAVQESIEEEFSQVEELATAMNQMTNSVKEVANSAATASASTIEANQVALEGNSYVESTIGTINSLSSNIDESSKAVNQVEEKVSSIGSVVDTIRGISEQTNLLALNAAIEAARAGEQGRGFAVVADEVRNLAQRTQEATVEIQQMIEQLQRSASQAVSLMTTSVEEANHSVEQVGQAGNKIDFIAGQVQSIADLNNQIASASEEQSCVAEEMNGNINEVKELVEGSVTVLKELNEMAGIIATHSHALANEIKSFKVS</sequence>
<comment type="caution">
    <text evidence="13">The sequence shown here is derived from an EMBL/GenBank/DDBJ whole genome shotgun (WGS) entry which is preliminary data.</text>
</comment>
<keyword evidence="2" id="KW-1003">Cell membrane</keyword>
<dbReference type="InterPro" id="IPR004090">
    <property type="entry name" value="Chemotax_Me-accpt_rcpt"/>
</dbReference>
<evidence type="ECO:0000259" key="12">
    <source>
        <dbReference type="PROSITE" id="PS50885"/>
    </source>
</evidence>
<dbReference type="InterPro" id="IPR003660">
    <property type="entry name" value="HAMP_dom"/>
</dbReference>
<evidence type="ECO:0000259" key="11">
    <source>
        <dbReference type="PROSITE" id="PS50111"/>
    </source>
</evidence>
<evidence type="ECO:0000256" key="2">
    <source>
        <dbReference type="ARBA" id="ARBA00022475"/>
    </source>
</evidence>
<dbReference type="PANTHER" id="PTHR32089:SF120">
    <property type="entry name" value="METHYL-ACCEPTING CHEMOTAXIS PROTEIN TLPQ"/>
    <property type="match status" value="1"/>
</dbReference>
<evidence type="ECO:0000256" key="1">
    <source>
        <dbReference type="ARBA" id="ARBA00004651"/>
    </source>
</evidence>
<dbReference type="Pfam" id="PF00015">
    <property type="entry name" value="MCPsignal"/>
    <property type="match status" value="1"/>
</dbReference>
<feature type="transmembrane region" description="Helical" evidence="10">
    <location>
        <begin position="22"/>
        <end position="39"/>
    </location>
</feature>
<dbReference type="Gene3D" id="1.10.287.950">
    <property type="entry name" value="Methyl-accepting chemotaxis protein"/>
    <property type="match status" value="1"/>
</dbReference>
<accession>A0A418YAT7</accession>
<dbReference type="Gene3D" id="3.30.450.20">
    <property type="entry name" value="PAS domain"/>
    <property type="match status" value="1"/>
</dbReference>
<keyword evidence="3 10" id="KW-0812">Transmembrane</keyword>